<feature type="region of interest" description="Disordered" evidence="1">
    <location>
        <begin position="135"/>
        <end position="169"/>
    </location>
</feature>
<evidence type="ECO:0000313" key="2">
    <source>
        <dbReference type="EMBL" id="CAA7271213.1"/>
    </source>
</evidence>
<protein>
    <submittedName>
        <fullName evidence="2">Uncharacterized protein</fullName>
    </submittedName>
</protein>
<evidence type="ECO:0000313" key="3">
    <source>
        <dbReference type="Proteomes" id="UP000467700"/>
    </source>
</evidence>
<feature type="compositionally biased region" description="Polar residues" evidence="1">
    <location>
        <begin position="146"/>
        <end position="155"/>
    </location>
</feature>
<sequence>MRLRTPFQPIFSSPFSKLNLSSDHTGVDERPVCFDDHDPHLSIYLRHLKVKISALRREVSTLWIKISCPNFKKRQAGLKRARGTFASTCVNEPSACTSANRRPIAREEPEWRFKRCGGRALSPFRRHTHARTEPWNSNRIFDRPNNALQPRATPSSHHKPSFKITSRKI</sequence>
<keyword evidence="3" id="KW-1185">Reference proteome</keyword>
<dbReference type="AlphaFoldDB" id="A0A8S0X9F3"/>
<gene>
    <name evidence="2" type="ORF">AAE3_LOCUS13272</name>
</gene>
<organism evidence="2 3">
    <name type="scientific">Cyclocybe aegerita</name>
    <name type="common">Black poplar mushroom</name>
    <name type="synonym">Agrocybe aegerita</name>
    <dbReference type="NCBI Taxonomy" id="1973307"/>
    <lineage>
        <taxon>Eukaryota</taxon>
        <taxon>Fungi</taxon>
        <taxon>Dikarya</taxon>
        <taxon>Basidiomycota</taxon>
        <taxon>Agaricomycotina</taxon>
        <taxon>Agaricomycetes</taxon>
        <taxon>Agaricomycetidae</taxon>
        <taxon>Agaricales</taxon>
        <taxon>Agaricineae</taxon>
        <taxon>Bolbitiaceae</taxon>
        <taxon>Cyclocybe</taxon>
    </lineage>
</organism>
<evidence type="ECO:0000256" key="1">
    <source>
        <dbReference type="SAM" id="MobiDB-lite"/>
    </source>
</evidence>
<dbReference type="Proteomes" id="UP000467700">
    <property type="component" value="Unassembled WGS sequence"/>
</dbReference>
<reference evidence="2 3" key="1">
    <citation type="submission" date="2020-01" db="EMBL/GenBank/DDBJ databases">
        <authorList>
            <person name="Gupta K D."/>
        </authorList>
    </citation>
    <scope>NUCLEOTIDE SEQUENCE [LARGE SCALE GENOMIC DNA]</scope>
</reference>
<name>A0A8S0X9F3_CYCAE</name>
<dbReference type="EMBL" id="CACVBS010000101">
    <property type="protein sequence ID" value="CAA7271213.1"/>
    <property type="molecule type" value="Genomic_DNA"/>
</dbReference>
<comment type="caution">
    <text evidence="2">The sequence shown here is derived from an EMBL/GenBank/DDBJ whole genome shotgun (WGS) entry which is preliminary data.</text>
</comment>
<accession>A0A8S0X9F3</accession>
<proteinExistence type="predicted"/>
<feature type="compositionally biased region" description="Basic residues" evidence="1">
    <location>
        <begin position="156"/>
        <end position="169"/>
    </location>
</feature>